<sequence length="38" mass="4122">MKLAVKVGLGIIAAILFVYAMYAAVVLGGLYLLMKLFF</sequence>
<feature type="transmembrane region" description="Helical" evidence="1">
    <location>
        <begin position="7"/>
        <end position="34"/>
    </location>
</feature>
<organism evidence="2">
    <name type="scientific">Caudovirales sp. ctIZM3</name>
    <dbReference type="NCBI Taxonomy" id="2827633"/>
    <lineage>
        <taxon>Viruses</taxon>
        <taxon>Duplodnaviria</taxon>
        <taxon>Heunggongvirae</taxon>
        <taxon>Uroviricota</taxon>
        <taxon>Caudoviricetes</taxon>
    </lineage>
</organism>
<keyword evidence="1" id="KW-0472">Membrane</keyword>
<accession>A0A8S5T800</accession>
<evidence type="ECO:0000256" key="1">
    <source>
        <dbReference type="SAM" id="Phobius"/>
    </source>
</evidence>
<dbReference type="EMBL" id="BK032770">
    <property type="protein sequence ID" value="DAF59469.1"/>
    <property type="molecule type" value="Genomic_DNA"/>
</dbReference>
<name>A0A8S5T800_9CAUD</name>
<proteinExistence type="predicted"/>
<reference evidence="2" key="1">
    <citation type="journal article" date="2021" name="Proc. Natl. Acad. Sci. U.S.A.">
        <title>A Catalog of Tens of Thousands of Viruses from Human Metagenomes Reveals Hidden Associations with Chronic Diseases.</title>
        <authorList>
            <person name="Tisza M.J."/>
            <person name="Buck C.B."/>
        </authorList>
    </citation>
    <scope>NUCLEOTIDE SEQUENCE</scope>
    <source>
        <strain evidence="2">CtIZM3</strain>
    </source>
</reference>
<keyword evidence="1" id="KW-0812">Transmembrane</keyword>
<keyword evidence="1" id="KW-1133">Transmembrane helix</keyword>
<protein>
    <submittedName>
        <fullName evidence="2">Uncharacterized protein</fullName>
    </submittedName>
</protein>
<evidence type="ECO:0000313" key="2">
    <source>
        <dbReference type="EMBL" id="DAF59469.1"/>
    </source>
</evidence>